<evidence type="ECO:0000313" key="2">
    <source>
        <dbReference type="EMBL" id="QNA43718.1"/>
    </source>
</evidence>
<keyword evidence="3" id="KW-1185">Reference proteome</keyword>
<sequence>MSHSDERKEKNCLNCNARVFGRYCHVCGQENVEPRETAWHLVVHFFNDITHFEGKFNKAIRYLLFRPGFLPAEYARGRRMSYMNPVRMYVFTSAFFFIIFFSLFKIDDSAVALSYAKLEDRFRDSDVDFDVNFVSGKISVGKNEVGNINRMDKLNDKLIDSLIRASAQKKDSLNVGDSVKKKKPLSLFDFGDKFKSVETYDSIQKSLPENERDGWFSSLVSRKVAHINEKYGKTPGLAFARLTDVFLHKLPTIFFVSLPLFALILSLLYIRQRKQFNFVNHAIFSIYYYIFCFLLMLIYFAANKLGDMSGWSIFIWIQIALAFYLFIYLYKAMRNYYLQRRAKTIIKYFLLNFIFFIVVTFLFVGFLIFSAFNI</sequence>
<name>A0A7G5XE15_9BACT</name>
<feature type="transmembrane region" description="Helical" evidence="1">
    <location>
        <begin position="308"/>
        <end position="329"/>
    </location>
</feature>
<dbReference type="Pfam" id="PF12412">
    <property type="entry name" value="DUF3667"/>
    <property type="match status" value="1"/>
</dbReference>
<dbReference type="EMBL" id="CP060007">
    <property type="protein sequence ID" value="QNA43718.1"/>
    <property type="molecule type" value="Genomic_DNA"/>
</dbReference>
<reference evidence="3" key="1">
    <citation type="submission" date="2020-08" db="EMBL/GenBank/DDBJ databases">
        <title>Lacibacter sp. S13-6-6 genome sequencing.</title>
        <authorList>
            <person name="Jin L."/>
        </authorList>
    </citation>
    <scope>NUCLEOTIDE SEQUENCE [LARGE SCALE GENOMIC DNA]</scope>
    <source>
        <strain evidence="3">S13-6-6</strain>
    </source>
</reference>
<dbReference type="Proteomes" id="UP000515344">
    <property type="component" value="Chromosome"/>
</dbReference>
<dbReference type="KEGG" id="lacs:H4075_16765"/>
<evidence type="ECO:0000313" key="3">
    <source>
        <dbReference type="Proteomes" id="UP000515344"/>
    </source>
</evidence>
<dbReference type="InterPro" id="IPR022134">
    <property type="entry name" value="DUF3667"/>
</dbReference>
<evidence type="ECO:0000256" key="1">
    <source>
        <dbReference type="SAM" id="Phobius"/>
    </source>
</evidence>
<feature type="transmembrane region" description="Helical" evidence="1">
    <location>
        <begin position="252"/>
        <end position="270"/>
    </location>
</feature>
<dbReference type="RefSeq" id="WP_182801980.1">
    <property type="nucleotide sequence ID" value="NZ_CP060007.1"/>
</dbReference>
<feature type="transmembrane region" description="Helical" evidence="1">
    <location>
        <begin position="282"/>
        <end position="302"/>
    </location>
</feature>
<feature type="transmembrane region" description="Helical" evidence="1">
    <location>
        <begin position="349"/>
        <end position="372"/>
    </location>
</feature>
<protein>
    <submittedName>
        <fullName evidence="2">DUF3667 domain-containing protein</fullName>
    </submittedName>
</protein>
<feature type="transmembrane region" description="Helical" evidence="1">
    <location>
        <begin position="86"/>
        <end position="104"/>
    </location>
</feature>
<organism evidence="2 3">
    <name type="scientific">Lacibacter sediminis</name>
    <dbReference type="NCBI Taxonomy" id="2760713"/>
    <lineage>
        <taxon>Bacteria</taxon>
        <taxon>Pseudomonadati</taxon>
        <taxon>Bacteroidota</taxon>
        <taxon>Chitinophagia</taxon>
        <taxon>Chitinophagales</taxon>
        <taxon>Chitinophagaceae</taxon>
        <taxon>Lacibacter</taxon>
    </lineage>
</organism>
<keyword evidence="1" id="KW-1133">Transmembrane helix</keyword>
<gene>
    <name evidence="2" type="ORF">H4075_16765</name>
</gene>
<dbReference type="AlphaFoldDB" id="A0A7G5XE15"/>
<keyword evidence="1" id="KW-0812">Transmembrane</keyword>
<proteinExistence type="predicted"/>
<keyword evidence="1" id="KW-0472">Membrane</keyword>
<accession>A0A7G5XE15</accession>